<name>A0A1H9G7D0_9GAMM</name>
<evidence type="ECO:0000256" key="12">
    <source>
        <dbReference type="PIRNR" id="PIRNR036893"/>
    </source>
</evidence>
<feature type="lipid moiety-binding region" description="N-palmitoyl cysteine" evidence="13">
    <location>
        <position position="28"/>
    </location>
</feature>
<evidence type="ECO:0000256" key="9">
    <source>
        <dbReference type="ARBA" id="ARBA00023288"/>
    </source>
</evidence>
<dbReference type="PROSITE" id="PS51257">
    <property type="entry name" value="PROKAR_LIPOPROTEIN"/>
    <property type="match status" value="1"/>
</dbReference>
<dbReference type="PIRSF" id="PIRSF036893">
    <property type="entry name" value="Lipocalin_ApoD"/>
    <property type="match status" value="1"/>
</dbReference>
<dbReference type="GO" id="GO:0009279">
    <property type="term" value="C:cell outer membrane"/>
    <property type="evidence" value="ECO:0007669"/>
    <property type="project" value="UniProtKB-SubCell"/>
</dbReference>
<reference evidence="15 16" key="1">
    <citation type="submission" date="2016-10" db="EMBL/GenBank/DDBJ databases">
        <authorList>
            <person name="de Groot N.N."/>
        </authorList>
    </citation>
    <scope>NUCLEOTIDE SEQUENCE [LARGE SCALE GENOMIC DNA]</scope>
    <source>
        <strain evidence="15 16">B7-7</strain>
    </source>
</reference>
<keyword evidence="4" id="KW-0732">Signal</keyword>
<dbReference type="PANTHER" id="PTHR10612">
    <property type="entry name" value="APOLIPOPROTEIN D"/>
    <property type="match status" value="1"/>
</dbReference>
<keyword evidence="5 12" id="KW-0446">Lipid-binding</keyword>
<dbReference type="InterPro" id="IPR022271">
    <property type="entry name" value="Lipocalin_ApoD"/>
</dbReference>
<evidence type="ECO:0000256" key="5">
    <source>
        <dbReference type="ARBA" id="ARBA00023121"/>
    </source>
</evidence>
<evidence type="ECO:0000313" key="15">
    <source>
        <dbReference type="EMBL" id="SEQ45923.1"/>
    </source>
</evidence>
<dbReference type="InterPro" id="IPR012674">
    <property type="entry name" value="Calycin"/>
</dbReference>
<dbReference type="AlphaFoldDB" id="A0A1H9G7D0"/>
<dbReference type="PROSITE" id="PS00213">
    <property type="entry name" value="LIPOCALIN"/>
    <property type="match status" value="1"/>
</dbReference>
<proteinExistence type="inferred from homology"/>
<dbReference type="EMBL" id="FOFO01000033">
    <property type="protein sequence ID" value="SEQ45923.1"/>
    <property type="molecule type" value="Genomic_DNA"/>
</dbReference>
<evidence type="ECO:0000256" key="8">
    <source>
        <dbReference type="ARBA" id="ARBA00023237"/>
    </source>
</evidence>
<evidence type="ECO:0000313" key="16">
    <source>
        <dbReference type="Proteomes" id="UP000199496"/>
    </source>
</evidence>
<dbReference type="GO" id="GO:0008289">
    <property type="term" value="F:lipid binding"/>
    <property type="evidence" value="ECO:0007669"/>
    <property type="project" value="UniProtKB-UniRule"/>
</dbReference>
<dbReference type="Gene3D" id="2.40.128.20">
    <property type="match status" value="1"/>
</dbReference>
<evidence type="ECO:0000256" key="11">
    <source>
        <dbReference type="ARBA" id="ARBA00071217"/>
    </source>
</evidence>
<dbReference type="InterPro" id="IPR002446">
    <property type="entry name" value="Lipocalin_bac"/>
</dbReference>
<dbReference type="OrthoDB" id="9793905at2"/>
<comment type="function">
    <text evidence="10 12">Involved in the storage or transport of lipids necessary for membrane maintenance under stressful conditions. Displays a binding preference for lysophospholipids.</text>
</comment>
<evidence type="ECO:0000259" key="14">
    <source>
        <dbReference type="Pfam" id="PF08212"/>
    </source>
</evidence>
<dbReference type="PRINTS" id="PR01171">
    <property type="entry name" value="BCTLIPOCALIN"/>
</dbReference>
<evidence type="ECO:0000256" key="13">
    <source>
        <dbReference type="PIRSR" id="PIRSR036893-52"/>
    </source>
</evidence>
<comment type="similarity">
    <text evidence="2 12">Belongs to the calycin superfamily. Lipocalin family.</text>
</comment>
<dbReference type="FunFam" id="2.40.128.20:FF:000002">
    <property type="entry name" value="Outer membrane lipoprotein Blc"/>
    <property type="match status" value="1"/>
</dbReference>
<dbReference type="STRING" id="867345.SAMN05421693_13322"/>
<dbReference type="InterPro" id="IPR047202">
    <property type="entry name" value="Lipocalin_Blc-like_dom"/>
</dbReference>
<accession>A0A1H9G7D0</accession>
<evidence type="ECO:0000256" key="6">
    <source>
        <dbReference type="ARBA" id="ARBA00023136"/>
    </source>
</evidence>
<dbReference type="RefSeq" id="WP_090209257.1">
    <property type="nucleotide sequence ID" value="NZ_FOFO01000033.1"/>
</dbReference>
<feature type="lipid moiety-binding region" description="S-diacylglycerol cysteine" evidence="13">
    <location>
        <position position="28"/>
    </location>
</feature>
<dbReference type="PANTHER" id="PTHR10612:SF34">
    <property type="entry name" value="APOLIPOPROTEIN D"/>
    <property type="match status" value="1"/>
</dbReference>
<dbReference type="Proteomes" id="UP000199496">
    <property type="component" value="Unassembled WGS sequence"/>
</dbReference>
<dbReference type="InterPro" id="IPR022272">
    <property type="entry name" value="Lipocalin_CS"/>
</dbReference>
<dbReference type="SUPFAM" id="SSF50814">
    <property type="entry name" value="Lipocalins"/>
    <property type="match status" value="1"/>
</dbReference>
<organism evidence="15 16">
    <name type="scientific">Ectothiorhodospira magna</name>
    <dbReference type="NCBI Taxonomy" id="867345"/>
    <lineage>
        <taxon>Bacteria</taxon>
        <taxon>Pseudomonadati</taxon>
        <taxon>Pseudomonadota</taxon>
        <taxon>Gammaproteobacteria</taxon>
        <taxon>Chromatiales</taxon>
        <taxon>Ectothiorhodospiraceae</taxon>
        <taxon>Ectothiorhodospira</taxon>
    </lineage>
</organism>
<evidence type="ECO:0000256" key="1">
    <source>
        <dbReference type="ARBA" id="ARBA00004459"/>
    </source>
</evidence>
<dbReference type="InterPro" id="IPR000566">
    <property type="entry name" value="Lipocln_cytosolic_FA-bd_dom"/>
</dbReference>
<keyword evidence="8 12" id="KW-0998">Cell outer membrane</keyword>
<dbReference type="Pfam" id="PF08212">
    <property type="entry name" value="Lipocalin_2"/>
    <property type="match status" value="1"/>
</dbReference>
<keyword evidence="9 12" id="KW-0449">Lipoprotein</keyword>
<evidence type="ECO:0000256" key="7">
    <source>
        <dbReference type="ARBA" id="ARBA00023139"/>
    </source>
</evidence>
<keyword evidence="16" id="KW-1185">Reference proteome</keyword>
<evidence type="ECO:0000256" key="3">
    <source>
        <dbReference type="ARBA" id="ARBA00011738"/>
    </source>
</evidence>
<protein>
    <recommendedName>
        <fullName evidence="11 12">Outer membrane lipoprotein Blc</fullName>
    </recommendedName>
</protein>
<sequence length="188" mass="21407">MHLRFVRFSSLRARGCLLLLCLLLLVGCTGIPKGVEPVQGLDAERYLGTWYSIARLDHSFERRLTDVTAHYALREDGTVSVLNRGYHPDREVWREAQGVARFIDSPTVGRLKVSFFGPFYGAYNIIALDKDHYQYAMVTGPTRSYLWILARSPELDPNVVRRLVTLARELDYDVDGLIYVTHTQGDDA</sequence>
<feature type="domain" description="Lipocalin/cytosolic fatty-acid binding" evidence="14">
    <location>
        <begin position="41"/>
        <end position="181"/>
    </location>
</feature>
<comment type="subcellular location">
    <subcellularLocation>
        <location evidence="1">Cell outer membrane</location>
        <topology evidence="1">Lipid-anchor</topology>
    </subcellularLocation>
</comment>
<keyword evidence="7 13" id="KW-0564">Palmitate</keyword>
<evidence type="ECO:0000256" key="10">
    <source>
        <dbReference type="ARBA" id="ARBA00057024"/>
    </source>
</evidence>
<evidence type="ECO:0000256" key="4">
    <source>
        <dbReference type="ARBA" id="ARBA00022729"/>
    </source>
</evidence>
<dbReference type="GO" id="GO:0006950">
    <property type="term" value="P:response to stress"/>
    <property type="evidence" value="ECO:0007669"/>
    <property type="project" value="UniProtKB-ARBA"/>
</dbReference>
<comment type="subunit">
    <text evidence="3 12">Homodimer.</text>
</comment>
<evidence type="ECO:0000256" key="2">
    <source>
        <dbReference type="ARBA" id="ARBA00006889"/>
    </source>
</evidence>
<dbReference type="CDD" id="cd19438">
    <property type="entry name" value="lipocalin_Blc-like"/>
    <property type="match status" value="1"/>
</dbReference>
<keyword evidence="6 12" id="KW-0472">Membrane</keyword>
<gene>
    <name evidence="15" type="ORF">SAMN05421693_13322</name>
</gene>